<sequence length="67" mass="7367">MDNSDNKTVRGNGGELHQQSGGDVPEMTTAQGIPVSDDQNTLRTGPRGPALLEDFAMREKIFHFDHE</sequence>
<protein>
    <recommendedName>
        <fullName evidence="2">catalase</fullName>
        <ecNumber evidence="2">1.11.1.6</ecNumber>
    </recommendedName>
</protein>
<evidence type="ECO:0000256" key="8">
    <source>
        <dbReference type="ARBA" id="ARBA00023324"/>
    </source>
</evidence>
<feature type="non-terminal residue" evidence="11">
    <location>
        <position position="67"/>
    </location>
</feature>
<evidence type="ECO:0000256" key="1">
    <source>
        <dbReference type="ARBA" id="ARBA00001971"/>
    </source>
</evidence>
<dbReference type="GO" id="GO:0046872">
    <property type="term" value="F:metal ion binding"/>
    <property type="evidence" value="ECO:0007669"/>
    <property type="project" value="UniProtKB-KW"/>
</dbReference>
<dbReference type="PANTHER" id="PTHR42821:SF1">
    <property type="entry name" value="CATALASE-B"/>
    <property type="match status" value="1"/>
</dbReference>
<comment type="caution">
    <text evidence="11">The sequence shown here is derived from an EMBL/GenBank/DDBJ whole genome shotgun (WGS) entry which is preliminary data.</text>
</comment>
<dbReference type="EC" id="1.11.1.6" evidence="2"/>
<proteinExistence type="predicted"/>
<evidence type="ECO:0000313" key="11">
    <source>
        <dbReference type="EMBL" id="KKM27342.1"/>
    </source>
</evidence>
<keyword evidence="5" id="KW-0479">Metal-binding</keyword>
<dbReference type="GO" id="GO:0006979">
    <property type="term" value="P:response to oxidative stress"/>
    <property type="evidence" value="ECO:0007669"/>
    <property type="project" value="InterPro"/>
</dbReference>
<evidence type="ECO:0000256" key="3">
    <source>
        <dbReference type="ARBA" id="ARBA00022559"/>
    </source>
</evidence>
<keyword evidence="8" id="KW-0376">Hydrogen peroxide</keyword>
<keyword evidence="4" id="KW-0349">Heme</keyword>
<accession>A0A0F9IIG4</accession>
<dbReference type="Gene3D" id="4.10.91.20">
    <property type="match status" value="1"/>
</dbReference>
<evidence type="ECO:0000256" key="4">
    <source>
        <dbReference type="ARBA" id="ARBA00022617"/>
    </source>
</evidence>
<feature type="domain" description="Catalase core" evidence="10">
    <location>
        <begin position="28"/>
        <end position="67"/>
    </location>
</feature>
<dbReference type="GO" id="GO:0020037">
    <property type="term" value="F:heme binding"/>
    <property type="evidence" value="ECO:0007669"/>
    <property type="project" value="InterPro"/>
</dbReference>
<organism evidence="11">
    <name type="scientific">marine sediment metagenome</name>
    <dbReference type="NCBI Taxonomy" id="412755"/>
    <lineage>
        <taxon>unclassified sequences</taxon>
        <taxon>metagenomes</taxon>
        <taxon>ecological metagenomes</taxon>
    </lineage>
</organism>
<dbReference type="PANTHER" id="PTHR42821">
    <property type="entry name" value="CATALASE"/>
    <property type="match status" value="1"/>
</dbReference>
<dbReference type="InterPro" id="IPR020835">
    <property type="entry name" value="Catalase_sf"/>
</dbReference>
<dbReference type="GO" id="GO:0004096">
    <property type="term" value="F:catalase activity"/>
    <property type="evidence" value="ECO:0007669"/>
    <property type="project" value="UniProtKB-EC"/>
</dbReference>
<evidence type="ECO:0000256" key="5">
    <source>
        <dbReference type="ARBA" id="ARBA00022723"/>
    </source>
</evidence>
<keyword evidence="3" id="KW-0575">Peroxidase</keyword>
<evidence type="ECO:0000256" key="9">
    <source>
        <dbReference type="SAM" id="MobiDB-lite"/>
    </source>
</evidence>
<dbReference type="EMBL" id="LAZR01012341">
    <property type="protein sequence ID" value="KKM27342.1"/>
    <property type="molecule type" value="Genomic_DNA"/>
</dbReference>
<keyword evidence="6" id="KW-0560">Oxidoreductase</keyword>
<keyword evidence="7" id="KW-0408">Iron</keyword>
<dbReference type="SUPFAM" id="SSF56634">
    <property type="entry name" value="Heme-dependent catalase-like"/>
    <property type="match status" value="1"/>
</dbReference>
<dbReference type="Pfam" id="PF00199">
    <property type="entry name" value="Catalase"/>
    <property type="match status" value="1"/>
</dbReference>
<evidence type="ECO:0000256" key="6">
    <source>
        <dbReference type="ARBA" id="ARBA00023002"/>
    </source>
</evidence>
<dbReference type="InterPro" id="IPR011614">
    <property type="entry name" value="Catalase_core"/>
</dbReference>
<name>A0A0F9IIG4_9ZZZZ</name>
<dbReference type="GO" id="GO:0005829">
    <property type="term" value="C:cytosol"/>
    <property type="evidence" value="ECO:0007669"/>
    <property type="project" value="TreeGrafter"/>
</dbReference>
<feature type="region of interest" description="Disordered" evidence="9">
    <location>
        <begin position="1"/>
        <end position="49"/>
    </location>
</feature>
<evidence type="ECO:0000256" key="7">
    <source>
        <dbReference type="ARBA" id="ARBA00023004"/>
    </source>
</evidence>
<evidence type="ECO:0000259" key="10">
    <source>
        <dbReference type="Pfam" id="PF00199"/>
    </source>
</evidence>
<reference evidence="11" key="1">
    <citation type="journal article" date="2015" name="Nature">
        <title>Complex archaea that bridge the gap between prokaryotes and eukaryotes.</title>
        <authorList>
            <person name="Spang A."/>
            <person name="Saw J.H."/>
            <person name="Jorgensen S.L."/>
            <person name="Zaremba-Niedzwiedzka K."/>
            <person name="Martijn J."/>
            <person name="Lind A.E."/>
            <person name="van Eijk R."/>
            <person name="Schleper C."/>
            <person name="Guy L."/>
            <person name="Ettema T.J."/>
        </authorList>
    </citation>
    <scope>NUCLEOTIDE SEQUENCE</scope>
</reference>
<evidence type="ECO:0000256" key="2">
    <source>
        <dbReference type="ARBA" id="ARBA00012314"/>
    </source>
</evidence>
<dbReference type="GO" id="GO:0042744">
    <property type="term" value="P:hydrogen peroxide catabolic process"/>
    <property type="evidence" value="ECO:0007669"/>
    <property type="project" value="UniProtKB-KW"/>
</dbReference>
<dbReference type="AlphaFoldDB" id="A0A0F9IIG4"/>
<dbReference type="InterPro" id="IPR024712">
    <property type="entry name" value="Catalase_clade2"/>
</dbReference>
<gene>
    <name evidence="11" type="ORF">LCGC14_1575720</name>
</gene>
<comment type="cofactor">
    <cofactor evidence="1">
        <name>heme</name>
        <dbReference type="ChEBI" id="CHEBI:30413"/>
    </cofactor>
</comment>